<feature type="region of interest" description="Disordered" evidence="1">
    <location>
        <begin position="882"/>
        <end position="920"/>
    </location>
</feature>
<evidence type="ECO:0008006" key="5">
    <source>
        <dbReference type="Google" id="ProtNLM"/>
    </source>
</evidence>
<protein>
    <recommendedName>
        <fullName evidence="5">Nicastrin</fullName>
    </recommendedName>
</protein>
<comment type="caution">
    <text evidence="3">The sequence shown here is derived from an EMBL/GenBank/DDBJ whole genome shotgun (WGS) entry which is preliminary data.</text>
</comment>
<dbReference type="AlphaFoldDB" id="A0A835YH48"/>
<keyword evidence="2" id="KW-0732">Signal</keyword>
<sequence length="940" mass="94922">MRGRQVRATVVAVALVVLCSWTDAKHHEGWPFNYRVQPFFVTDAALCARSGADALSGSCFLLTRANPAPDARYNTLGDLLTLTASRAFLSASRRETVTVTLAFTNGPQVCSGDTIAAVGSNGSGAAAAAWLALVDAFQRAAASQQRGAAAVVRWVLSGDALPQRCLAERWRPWPAAFTTAACPRDALTSDRRPLDRFQMLSDPPDDSLWETLASAGVDYGKFARKDFPYVLRGGGAPLEQGTVRRYLDLYEGGRGHREGFQFSTDADPAMLEVFAGRQRAFSGAAPPSGTNPRRRGISAALPAPALPRGNASAAGGGGGAGADGDEEAWRFPQLVAVAGSDDGPVTLLSIATNGTAVVAQHVELAAATDSAEAGVRLAGVTALNATVRFAALGGGGDDGAPPPLSASAARTVPAARHRPYWHKATLLLSNATGAYHLYNVTAARDGGAAAVALAPWVADGALPRPLNSAAPSLATHLFAAPRRAEDGGGGGDDDGAAAAAAPLLIAELLGGGAAADALCHPRVQLLRVGGGGALSPLGLVCLSLPERAAAAAPPAVDSGSVAVARLGRALYLFVTASAEGNLYAGATALEQSMWEEDGGGGGSASGGEPWGGGRGVGGVRAVALKWVGAGGRPHVSVQDAQALRGGDDAAVTSDVVLLLSDNGYCFDLSRARAAKGCAAIPSPTPHALDYAVATIAAWLEWLAAPPSGALSPCDARVYRGTYDRGDAPSGALFAARGRRLALAAAHAAAPRARYRADAAACGASAHERGLVLAAFPLPPALTDGSDRAAADGYDDVTDGGSHARWSSNNGAVAGVVLAAVAAALGLGGCARCLWRRRCCGGGGGAACARTHRGRQRLDTDDGGDGGATGRVYHVQNGAAVRGGFAPLRSPRRRVGSPDGDGDSGGGSGSGSAEGVELQAMGQAELLADSGEGDASTAALV</sequence>
<gene>
    <name evidence="3" type="ORF">JKP88DRAFT_339172</name>
</gene>
<name>A0A835YH48_9STRA</name>
<accession>A0A835YH48</accession>
<reference evidence="3" key="1">
    <citation type="submission" date="2021-02" db="EMBL/GenBank/DDBJ databases">
        <title>First Annotated Genome of the Yellow-green Alga Tribonema minus.</title>
        <authorList>
            <person name="Mahan K.M."/>
        </authorList>
    </citation>
    <scope>NUCLEOTIDE SEQUENCE</scope>
    <source>
        <strain evidence="3">UTEX B ZZ1240</strain>
    </source>
</reference>
<feature type="region of interest" description="Disordered" evidence="1">
    <location>
        <begin position="302"/>
        <end position="325"/>
    </location>
</feature>
<feature type="region of interest" description="Disordered" evidence="1">
    <location>
        <begin position="843"/>
        <end position="870"/>
    </location>
</feature>
<keyword evidence="4" id="KW-1185">Reference proteome</keyword>
<feature type="compositionally biased region" description="Gly residues" evidence="1">
    <location>
        <begin position="902"/>
        <end position="911"/>
    </location>
</feature>
<evidence type="ECO:0000313" key="4">
    <source>
        <dbReference type="Proteomes" id="UP000664859"/>
    </source>
</evidence>
<evidence type="ECO:0000256" key="2">
    <source>
        <dbReference type="SAM" id="SignalP"/>
    </source>
</evidence>
<evidence type="ECO:0000313" key="3">
    <source>
        <dbReference type="EMBL" id="KAG5175262.1"/>
    </source>
</evidence>
<organism evidence="3 4">
    <name type="scientific">Tribonema minus</name>
    <dbReference type="NCBI Taxonomy" id="303371"/>
    <lineage>
        <taxon>Eukaryota</taxon>
        <taxon>Sar</taxon>
        <taxon>Stramenopiles</taxon>
        <taxon>Ochrophyta</taxon>
        <taxon>PX clade</taxon>
        <taxon>Xanthophyceae</taxon>
        <taxon>Tribonematales</taxon>
        <taxon>Tribonemataceae</taxon>
        <taxon>Tribonema</taxon>
    </lineage>
</organism>
<proteinExistence type="predicted"/>
<dbReference type="EMBL" id="JAFCMP010000552">
    <property type="protein sequence ID" value="KAG5175262.1"/>
    <property type="molecule type" value="Genomic_DNA"/>
</dbReference>
<feature type="signal peptide" evidence="2">
    <location>
        <begin position="1"/>
        <end position="24"/>
    </location>
</feature>
<feature type="chain" id="PRO_5032799895" description="Nicastrin" evidence="2">
    <location>
        <begin position="25"/>
        <end position="940"/>
    </location>
</feature>
<evidence type="ECO:0000256" key="1">
    <source>
        <dbReference type="SAM" id="MobiDB-lite"/>
    </source>
</evidence>
<dbReference type="Proteomes" id="UP000664859">
    <property type="component" value="Unassembled WGS sequence"/>
</dbReference>